<evidence type="ECO:0000313" key="4">
    <source>
        <dbReference type="Proteomes" id="UP001396334"/>
    </source>
</evidence>
<sequence length="121" mass="13380">MKKSASPSLRVMCGNSYVGFRVCGNFVISGTNVMLIARSNIRRNGIIKLKSHPAIQVRKPKPGGRVVKTYIEFLDKQQIGYKSFSRTLQLLDASSSSIKSATSDLKTRSSVNRRKNANLGF</sequence>
<dbReference type="EMBL" id="JBBPBN010000237">
    <property type="protein sequence ID" value="KAK8971912.1"/>
    <property type="molecule type" value="Genomic_DNA"/>
</dbReference>
<accession>A0ABR2N776</accession>
<comment type="caution">
    <text evidence="1">The sequence shown here is derived from an EMBL/GenBank/DDBJ whole genome shotgun (WGS) entry which is preliminary data.</text>
</comment>
<organism evidence="1 4">
    <name type="scientific">Hibiscus sabdariffa</name>
    <name type="common">roselle</name>
    <dbReference type="NCBI Taxonomy" id="183260"/>
    <lineage>
        <taxon>Eukaryota</taxon>
        <taxon>Viridiplantae</taxon>
        <taxon>Streptophyta</taxon>
        <taxon>Embryophyta</taxon>
        <taxon>Tracheophyta</taxon>
        <taxon>Spermatophyta</taxon>
        <taxon>Magnoliopsida</taxon>
        <taxon>eudicotyledons</taxon>
        <taxon>Gunneridae</taxon>
        <taxon>Pentapetalae</taxon>
        <taxon>rosids</taxon>
        <taxon>malvids</taxon>
        <taxon>Malvales</taxon>
        <taxon>Malvaceae</taxon>
        <taxon>Malvoideae</taxon>
        <taxon>Hibiscus</taxon>
    </lineage>
</organism>
<keyword evidence="4" id="KW-1185">Reference proteome</keyword>
<dbReference type="EMBL" id="JBBPBN010000237">
    <property type="protein sequence ID" value="KAK8971910.1"/>
    <property type="molecule type" value="Genomic_DNA"/>
</dbReference>
<proteinExistence type="predicted"/>
<gene>
    <name evidence="1" type="ORF">V6N11_027677</name>
    <name evidence="2" type="ORF">V6N11_027678</name>
    <name evidence="3" type="ORF">V6N11_027679</name>
</gene>
<reference evidence="1 4" key="1">
    <citation type="journal article" date="2024" name="G3 (Bethesda)">
        <title>Genome assembly of Hibiscus sabdariffa L. provides insights into metabolisms of medicinal natural products.</title>
        <authorList>
            <person name="Kim T."/>
        </authorList>
    </citation>
    <scope>NUCLEOTIDE SEQUENCE [LARGE SCALE GENOMIC DNA]</scope>
    <source>
        <strain evidence="1">TK-2024</strain>
        <tissue evidence="1">Old leaves</tissue>
    </source>
</reference>
<evidence type="ECO:0000313" key="3">
    <source>
        <dbReference type="EMBL" id="KAK8971912.1"/>
    </source>
</evidence>
<dbReference type="Proteomes" id="UP001396334">
    <property type="component" value="Unassembled WGS sequence"/>
</dbReference>
<name>A0ABR2N776_9ROSI</name>
<evidence type="ECO:0000313" key="1">
    <source>
        <dbReference type="EMBL" id="KAK8971910.1"/>
    </source>
</evidence>
<evidence type="ECO:0000313" key="2">
    <source>
        <dbReference type="EMBL" id="KAK8971911.1"/>
    </source>
</evidence>
<dbReference type="EMBL" id="JBBPBN010000237">
    <property type="protein sequence ID" value="KAK8971911.1"/>
    <property type="molecule type" value="Genomic_DNA"/>
</dbReference>
<protein>
    <submittedName>
        <fullName evidence="1">Uncharacterized protein</fullName>
    </submittedName>
</protein>